<dbReference type="Proteomes" id="UP000036403">
    <property type="component" value="Unassembled WGS sequence"/>
</dbReference>
<dbReference type="OrthoDB" id="7476629at2759"/>
<accession>A0A0J7KEH7</accession>
<feature type="compositionally biased region" description="Low complexity" evidence="1">
    <location>
        <begin position="41"/>
        <end position="69"/>
    </location>
</feature>
<evidence type="ECO:0000313" key="2">
    <source>
        <dbReference type="EMBL" id="KMQ88571.1"/>
    </source>
</evidence>
<gene>
    <name evidence="2" type="ORF">RF55_11918</name>
</gene>
<comment type="caution">
    <text evidence="2">The sequence shown here is derived from an EMBL/GenBank/DDBJ whole genome shotgun (WGS) entry which is preliminary data.</text>
</comment>
<proteinExistence type="predicted"/>
<sequence length="135" mass="15378">MDSFPTQNYENKMETFETYNESIVTAANHQREIAQTQSVNSQTPTQQMQVQSQENRDTLALQQQQQTHQMTQLQSNAQQSATLTPVRLPAILDGEYFTVTRVEDTNVTVRCQQCQKLLNGNLKSTGNFLSHIKVN</sequence>
<evidence type="ECO:0000313" key="3">
    <source>
        <dbReference type="Proteomes" id="UP000036403"/>
    </source>
</evidence>
<evidence type="ECO:0000256" key="1">
    <source>
        <dbReference type="SAM" id="MobiDB-lite"/>
    </source>
</evidence>
<dbReference type="EMBL" id="LBMM01008869">
    <property type="protein sequence ID" value="KMQ88571.1"/>
    <property type="molecule type" value="Genomic_DNA"/>
</dbReference>
<feature type="region of interest" description="Disordered" evidence="1">
    <location>
        <begin position="33"/>
        <end position="69"/>
    </location>
</feature>
<protein>
    <submittedName>
        <fullName evidence="2">Protein stand still</fullName>
    </submittedName>
</protein>
<reference evidence="2 3" key="1">
    <citation type="submission" date="2015-04" db="EMBL/GenBank/DDBJ databases">
        <title>Lasius niger genome sequencing.</title>
        <authorList>
            <person name="Konorov E.A."/>
            <person name="Nikitin M.A."/>
            <person name="Kirill M.V."/>
            <person name="Chang P."/>
        </authorList>
    </citation>
    <scope>NUCLEOTIDE SEQUENCE [LARGE SCALE GENOMIC DNA]</scope>
    <source>
        <tissue evidence="2">Whole</tissue>
    </source>
</reference>
<dbReference type="AlphaFoldDB" id="A0A0J7KEH7"/>
<organism evidence="2 3">
    <name type="scientific">Lasius niger</name>
    <name type="common">Black garden ant</name>
    <dbReference type="NCBI Taxonomy" id="67767"/>
    <lineage>
        <taxon>Eukaryota</taxon>
        <taxon>Metazoa</taxon>
        <taxon>Ecdysozoa</taxon>
        <taxon>Arthropoda</taxon>
        <taxon>Hexapoda</taxon>
        <taxon>Insecta</taxon>
        <taxon>Pterygota</taxon>
        <taxon>Neoptera</taxon>
        <taxon>Endopterygota</taxon>
        <taxon>Hymenoptera</taxon>
        <taxon>Apocrita</taxon>
        <taxon>Aculeata</taxon>
        <taxon>Formicoidea</taxon>
        <taxon>Formicidae</taxon>
        <taxon>Formicinae</taxon>
        <taxon>Lasius</taxon>
        <taxon>Lasius</taxon>
    </lineage>
</organism>
<keyword evidence="3" id="KW-1185">Reference proteome</keyword>
<dbReference type="PaxDb" id="67767-A0A0J7KEH7"/>
<name>A0A0J7KEH7_LASNI</name>